<sequence length="106" mass="11996">MSRKKFAFASVEAKSTYSSIYALLVALQLRKASEKVKMLQQDRHNEYNLRAKEFEKACEDKNPNKTYALLKQHGGKIKRYSLVLNTANGMAIGDSYQFGGITSRPC</sequence>
<name>A0ABR1E521_NECAM</name>
<dbReference type="Proteomes" id="UP001303046">
    <property type="component" value="Unassembled WGS sequence"/>
</dbReference>
<reference evidence="1 2" key="1">
    <citation type="submission" date="2023-08" db="EMBL/GenBank/DDBJ databases">
        <title>A Necator americanus chromosomal reference genome.</title>
        <authorList>
            <person name="Ilik V."/>
            <person name="Petrzelkova K.J."/>
            <person name="Pardy F."/>
            <person name="Fuh T."/>
            <person name="Niatou-Singa F.S."/>
            <person name="Gouil Q."/>
            <person name="Baker L."/>
            <person name="Ritchie M.E."/>
            <person name="Jex A.R."/>
            <person name="Gazzola D."/>
            <person name="Li H."/>
            <person name="Toshio Fujiwara R."/>
            <person name="Zhan B."/>
            <person name="Aroian R.V."/>
            <person name="Pafco B."/>
            <person name="Schwarz E.M."/>
        </authorList>
    </citation>
    <scope>NUCLEOTIDE SEQUENCE [LARGE SCALE GENOMIC DNA]</scope>
    <source>
        <strain evidence="1 2">Aroian</strain>
        <tissue evidence="1">Whole animal</tissue>
    </source>
</reference>
<comment type="caution">
    <text evidence="1">The sequence shown here is derived from an EMBL/GenBank/DDBJ whole genome shotgun (WGS) entry which is preliminary data.</text>
</comment>
<evidence type="ECO:0000313" key="1">
    <source>
        <dbReference type="EMBL" id="KAK6757171.1"/>
    </source>
</evidence>
<gene>
    <name evidence="1" type="primary">Necator_chrV.g19953</name>
    <name evidence="1" type="ORF">RB195_015161</name>
</gene>
<keyword evidence="2" id="KW-1185">Reference proteome</keyword>
<protein>
    <submittedName>
        <fullName evidence="1">Uncharacterized protein</fullName>
    </submittedName>
</protein>
<proteinExistence type="predicted"/>
<dbReference type="EMBL" id="JAVFWL010000005">
    <property type="protein sequence ID" value="KAK6757171.1"/>
    <property type="molecule type" value="Genomic_DNA"/>
</dbReference>
<organism evidence="1 2">
    <name type="scientific">Necator americanus</name>
    <name type="common">Human hookworm</name>
    <dbReference type="NCBI Taxonomy" id="51031"/>
    <lineage>
        <taxon>Eukaryota</taxon>
        <taxon>Metazoa</taxon>
        <taxon>Ecdysozoa</taxon>
        <taxon>Nematoda</taxon>
        <taxon>Chromadorea</taxon>
        <taxon>Rhabditida</taxon>
        <taxon>Rhabditina</taxon>
        <taxon>Rhabditomorpha</taxon>
        <taxon>Strongyloidea</taxon>
        <taxon>Ancylostomatidae</taxon>
        <taxon>Bunostominae</taxon>
        <taxon>Necator</taxon>
    </lineage>
</organism>
<evidence type="ECO:0000313" key="2">
    <source>
        <dbReference type="Proteomes" id="UP001303046"/>
    </source>
</evidence>
<accession>A0ABR1E521</accession>